<dbReference type="GO" id="GO:0006887">
    <property type="term" value="P:exocytosis"/>
    <property type="evidence" value="ECO:0007669"/>
    <property type="project" value="UniProtKB-KW"/>
</dbReference>
<evidence type="ECO:0000313" key="6">
    <source>
        <dbReference type="EMBL" id="KAK2662583.1"/>
    </source>
</evidence>
<dbReference type="GO" id="GO:0006893">
    <property type="term" value="P:Golgi to plasma membrane transport"/>
    <property type="evidence" value="ECO:0007669"/>
    <property type="project" value="UniProtKB-UniRule"/>
</dbReference>
<dbReference type="PANTHER" id="PTHR13043:SF1">
    <property type="entry name" value="EXOCYST COMPLEX COMPONENT 2"/>
    <property type="match status" value="1"/>
</dbReference>
<feature type="domain" description="Exocyst complex component EXOC2/Sec5 N-terminal" evidence="5">
    <location>
        <begin position="23"/>
        <end position="83"/>
    </location>
</feature>
<comment type="caution">
    <text evidence="6">The sequence shown here is derived from an EMBL/GenBank/DDBJ whole genome shotgun (WGS) entry which is preliminary data.</text>
</comment>
<dbReference type="Proteomes" id="UP001280121">
    <property type="component" value="Unassembled WGS sequence"/>
</dbReference>
<accession>A0AAD9XNM3</accession>
<keyword evidence="4" id="KW-0653">Protein transport</keyword>
<comment type="function">
    <text evidence="4">Component of the exocyst complex involved in the docking of exocytic vesicles with fusion sites on the plasma membrane.</text>
</comment>
<gene>
    <name evidence="6" type="ORF">Ddye_001157</name>
</gene>
<name>A0AAD9XNM3_9ROSI</name>
<dbReference type="Pfam" id="PF15469">
    <property type="entry name" value="Sec5"/>
    <property type="match status" value="1"/>
</dbReference>
<dbReference type="InterPro" id="IPR029175">
    <property type="entry name" value="EXOC2/Sec5"/>
</dbReference>
<keyword evidence="3 4" id="KW-0268">Exocytosis</keyword>
<dbReference type="PANTHER" id="PTHR13043">
    <property type="entry name" value="EXOCYST COMPLEX COMPONENT SEC5"/>
    <property type="match status" value="1"/>
</dbReference>
<evidence type="ECO:0000313" key="7">
    <source>
        <dbReference type="Proteomes" id="UP001280121"/>
    </source>
</evidence>
<dbReference type="AlphaFoldDB" id="A0AAD9XNM3"/>
<keyword evidence="2 4" id="KW-0813">Transport</keyword>
<proteinExistence type="inferred from homology"/>
<evidence type="ECO:0000256" key="1">
    <source>
        <dbReference type="ARBA" id="ARBA00010578"/>
    </source>
</evidence>
<keyword evidence="7" id="KW-1185">Reference proteome</keyword>
<reference evidence="6" key="1">
    <citation type="journal article" date="2023" name="Plant J.">
        <title>Genome sequences and population genomics provide insights into the demographic history, inbreeding, and mutation load of two 'living fossil' tree species of Dipteronia.</title>
        <authorList>
            <person name="Feng Y."/>
            <person name="Comes H.P."/>
            <person name="Chen J."/>
            <person name="Zhu S."/>
            <person name="Lu R."/>
            <person name="Zhang X."/>
            <person name="Li P."/>
            <person name="Qiu J."/>
            <person name="Olsen K.M."/>
            <person name="Qiu Y."/>
        </authorList>
    </citation>
    <scope>NUCLEOTIDE SEQUENCE</scope>
    <source>
        <strain evidence="6">KIB01</strain>
    </source>
</reference>
<sequence>MSPTPCSVYPSLMPDGGWVCSCALFEANLLLSPVHQDTSGVDLESGALSLKSYLKGQIQLRKQWVKDNFDCFVSCKNTIDSILVCPNGEYKVCLSSASEVYNIV</sequence>
<evidence type="ECO:0000256" key="2">
    <source>
        <dbReference type="ARBA" id="ARBA00022448"/>
    </source>
</evidence>
<comment type="similarity">
    <text evidence="1 4">Belongs to the SEC5 family.</text>
</comment>
<dbReference type="GO" id="GO:0015031">
    <property type="term" value="P:protein transport"/>
    <property type="evidence" value="ECO:0007669"/>
    <property type="project" value="UniProtKB-KW"/>
</dbReference>
<dbReference type="EMBL" id="JANJYI010000001">
    <property type="protein sequence ID" value="KAK2662583.1"/>
    <property type="molecule type" value="Genomic_DNA"/>
</dbReference>
<evidence type="ECO:0000256" key="3">
    <source>
        <dbReference type="ARBA" id="ARBA00022483"/>
    </source>
</evidence>
<evidence type="ECO:0000256" key="4">
    <source>
        <dbReference type="RuleBase" id="RU365069"/>
    </source>
</evidence>
<evidence type="ECO:0000259" key="5">
    <source>
        <dbReference type="Pfam" id="PF15469"/>
    </source>
</evidence>
<protein>
    <recommendedName>
        <fullName evidence="4">Exocyst complex component SEC5</fullName>
    </recommendedName>
</protein>
<dbReference type="InterPro" id="IPR039481">
    <property type="entry name" value="EXOC2/Sec5_N_dom"/>
</dbReference>
<comment type="subunit">
    <text evidence="4">Component of the exocyst complex.</text>
</comment>
<organism evidence="6 7">
    <name type="scientific">Dipteronia dyeriana</name>
    <dbReference type="NCBI Taxonomy" id="168575"/>
    <lineage>
        <taxon>Eukaryota</taxon>
        <taxon>Viridiplantae</taxon>
        <taxon>Streptophyta</taxon>
        <taxon>Embryophyta</taxon>
        <taxon>Tracheophyta</taxon>
        <taxon>Spermatophyta</taxon>
        <taxon>Magnoliopsida</taxon>
        <taxon>eudicotyledons</taxon>
        <taxon>Gunneridae</taxon>
        <taxon>Pentapetalae</taxon>
        <taxon>rosids</taxon>
        <taxon>malvids</taxon>
        <taxon>Sapindales</taxon>
        <taxon>Sapindaceae</taxon>
        <taxon>Hippocastanoideae</taxon>
        <taxon>Acereae</taxon>
        <taxon>Dipteronia</taxon>
    </lineage>
</organism>
<dbReference type="GO" id="GO:0000145">
    <property type="term" value="C:exocyst"/>
    <property type="evidence" value="ECO:0007669"/>
    <property type="project" value="UniProtKB-UniRule"/>
</dbReference>